<comment type="caution">
    <text evidence="1">The sequence shown here is derived from an EMBL/GenBank/DDBJ whole genome shotgun (WGS) entry which is preliminary data.</text>
</comment>
<reference evidence="1 2" key="1">
    <citation type="submission" date="2018-10" db="EMBL/GenBank/DDBJ databases">
        <title>Genomic Encyclopedia of Archaeal and Bacterial Type Strains, Phase II (KMG-II): from individual species to whole genera.</title>
        <authorList>
            <person name="Goeker M."/>
        </authorList>
    </citation>
    <scope>NUCLEOTIDE SEQUENCE [LARGE SCALE GENOMIC DNA]</scope>
    <source>
        <strain evidence="1 2">DSM 25230</strain>
    </source>
</reference>
<dbReference type="Proteomes" id="UP000269412">
    <property type="component" value="Unassembled WGS sequence"/>
</dbReference>
<dbReference type="Gene3D" id="3.30.420.250">
    <property type="match status" value="1"/>
</dbReference>
<dbReference type="InterPro" id="IPR024213">
    <property type="entry name" value="DUF3822"/>
</dbReference>
<sequence>MTKRTNNITNIGDNDYKKLSIQISLNGLSFCIADTISNKIIASKSLLFKEEVNPNALVKELKPVLEENNITAQKFSEVIVIHKNLLYSLVPKALFNPNELESYLNFNSKILATDLLAYDEIENHDIIPVYVPFVNINNYIYDLFGEFTYKHNSSVMIQTLLGLSNTSKEAICYIHVSEKYMDITILKNKKIILHNSFNFNSKEDFIYYILFTLEQLNLDPETVVLKLFGAIEEGDNLYDISYKYIKNITIFIPKNTYHPIDESNSEAIDFTVLNAL</sequence>
<dbReference type="Pfam" id="PF12864">
    <property type="entry name" value="DUF3822"/>
    <property type="match status" value="1"/>
</dbReference>
<gene>
    <name evidence="1" type="ORF">CLV91_2853</name>
</gene>
<keyword evidence="2" id="KW-1185">Reference proteome</keyword>
<evidence type="ECO:0000313" key="1">
    <source>
        <dbReference type="EMBL" id="RKR08084.1"/>
    </source>
</evidence>
<protein>
    <submittedName>
        <fullName evidence="1">Uncharacterized protein DUF3822</fullName>
    </submittedName>
</protein>
<name>A0A495DTW4_9FLAO</name>
<dbReference type="OrthoDB" id="658622at2"/>
<evidence type="ECO:0000313" key="2">
    <source>
        <dbReference type="Proteomes" id="UP000269412"/>
    </source>
</evidence>
<dbReference type="RefSeq" id="WP_121068848.1">
    <property type="nucleotide sequence ID" value="NZ_RBIQ01000010.1"/>
</dbReference>
<proteinExistence type="predicted"/>
<accession>A0A495DTW4</accession>
<dbReference type="AlphaFoldDB" id="A0A495DTW4"/>
<dbReference type="CDD" id="cd24013">
    <property type="entry name" value="ASKHA_ATPase_BT3980-like"/>
    <property type="match status" value="1"/>
</dbReference>
<dbReference type="EMBL" id="RBIQ01000010">
    <property type="protein sequence ID" value="RKR08084.1"/>
    <property type="molecule type" value="Genomic_DNA"/>
</dbReference>
<organism evidence="1 2">
    <name type="scientific">Maribacter vaceletii</name>
    <dbReference type="NCBI Taxonomy" id="1206816"/>
    <lineage>
        <taxon>Bacteria</taxon>
        <taxon>Pseudomonadati</taxon>
        <taxon>Bacteroidota</taxon>
        <taxon>Flavobacteriia</taxon>
        <taxon>Flavobacteriales</taxon>
        <taxon>Flavobacteriaceae</taxon>
        <taxon>Maribacter</taxon>
    </lineage>
</organism>
<dbReference type="Gene3D" id="3.30.420.260">
    <property type="match status" value="1"/>
</dbReference>